<dbReference type="AlphaFoldDB" id="D9QP65"/>
<evidence type="ECO:0000259" key="1">
    <source>
        <dbReference type="PROSITE" id="PS51819"/>
    </source>
</evidence>
<dbReference type="RefSeq" id="WP_013270428.1">
    <property type="nucleotide sequence ID" value="NC_014375.1"/>
</dbReference>
<dbReference type="Proteomes" id="UP000002696">
    <property type="component" value="Chromosome"/>
</dbReference>
<sequence>MLKARNSAAIVAVKDIARSRAFYGETLGLNLAPDSGDDPTVFQTGDTRLIVYVSEFAGTNKANALVWGVGEEIESIVRDLAAKGVTFERYDLPEATYADGIHRMGDFRAAWFKDPDGNILHINSGS</sequence>
<dbReference type="HOGENOM" id="CLU_131565_0_1_5"/>
<protein>
    <submittedName>
        <fullName evidence="2">Glyoxalase/bleomycin resistance protein/dioxygenase</fullName>
    </submittedName>
</protein>
<gene>
    <name evidence="2" type="ordered locus">Bresu_3022</name>
</gene>
<keyword evidence="2" id="KW-0223">Dioxygenase</keyword>
<dbReference type="OrthoDB" id="9804907at2"/>
<proteinExistence type="predicted"/>
<dbReference type="STRING" id="633149.Bresu_3022"/>
<keyword evidence="2" id="KW-0560">Oxidoreductase</keyword>
<reference evidence="3" key="1">
    <citation type="journal article" date="2011" name="J. Bacteriol.">
        <title>Genome sequences of eight morphologically diverse alphaproteobacteria.</title>
        <authorList>
            <consortium name="US DOE Joint Genome Institute"/>
            <person name="Brown P.J."/>
            <person name="Kysela D.T."/>
            <person name="Buechlein A."/>
            <person name="Hemmerich C."/>
            <person name="Brun Y.V."/>
        </authorList>
    </citation>
    <scope>NUCLEOTIDE SEQUENCE [LARGE SCALE GENOMIC DNA]</scope>
    <source>
        <strain evidence="3">ATCC 15264 / DSM 4735 / LMG 14903 / NBRC 16000 / CB 81</strain>
    </source>
</reference>
<dbReference type="SUPFAM" id="SSF54593">
    <property type="entry name" value="Glyoxalase/Bleomycin resistance protein/Dihydroxybiphenyl dioxygenase"/>
    <property type="match status" value="1"/>
</dbReference>
<dbReference type="BioCyc" id="BSUB633149:G1GM8-3041-MONOMER"/>
<dbReference type="eggNOG" id="COG0346">
    <property type="taxonomic scope" value="Bacteria"/>
</dbReference>
<dbReference type="Gene3D" id="3.10.180.10">
    <property type="entry name" value="2,3-Dihydroxybiphenyl 1,2-Dioxygenase, domain 1"/>
    <property type="match status" value="1"/>
</dbReference>
<evidence type="ECO:0000313" key="3">
    <source>
        <dbReference type="Proteomes" id="UP000002696"/>
    </source>
</evidence>
<organism evidence="2 3">
    <name type="scientific">Brevundimonas subvibrioides (strain ATCC 15264 / DSM 4735 / LMG 14903 / NBRC 16000 / CB 81)</name>
    <name type="common">Caulobacter subvibrioides</name>
    <dbReference type="NCBI Taxonomy" id="633149"/>
    <lineage>
        <taxon>Bacteria</taxon>
        <taxon>Pseudomonadati</taxon>
        <taxon>Pseudomonadota</taxon>
        <taxon>Alphaproteobacteria</taxon>
        <taxon>Caulobacterales</taxon>
        <taxon>Caulobacteraceae</taxon>
        <taxon>Brevundimonas</taxon>
    </lineage>
</organism>
<accession>D9QP65</accession>
<dbReference type="EMBL" id="CP002102">
    <property type="protein sequence ID" value="ADL02328.1"/>
    <property type="molecule type" value="Genomic_DNA"/>
</dbReference>
<name>D9QP65_BRESC</name>
<dbReference type="InParanoid" id="D9QP65"/>
<dbReference type="InterPro" id="IPR029068">
    <property type="entry name" value="Glyas_Bleomycin-R_OHBP_Dase"/>
</dbReference>
<dbReference type="InterPro" id="IPR037523">
    <property type="entry name" value="VOC_core"/>
</dbReference>
<dbReference type="PROSITE" id="PS51819">
    <property type="entry name" value="VOC"/>
    <property type="match status" value="1"/>
</dbReference>
<dbReference type="KEGG" id="bsb:Bresu_3022"/>
<keyword evidence="3" id="KW-1185">Reference proteome</keyword>
<dbReference type="InterPro" id="IPR053863">
    <property type="entry name" value="Glyoxy/Ble-like_N"/>
</dbReference>
<evidence type="ECO:0000313" key="2">
    <source>
        <dbReference type="EMBL" id="ADL02328.1"/>
    </source>
</evidence>
<dbReference type="GO" id="GO:0051213">
    <property type="term" value="F:dioxygenase activity"/>
    <property type="evidence" value="ECO:0007669"/>
    <property type="project" value="UniProtKB-KW"/>
</dbReference>
<feature type="domain" description="VOC" evidence="1">
    <location>
        <begin position="4"/>
        <end position="125"/>
    </location>
</feature>
<dbReference type="Pfam" id="PF22677">
    <property type="entry name" value="Ble-like_N"/>
    <property type="match status" value="1"/>
</dbReference>